<dbReference type="PANTHER" id="PTHR33050:SF8">
    <property type="entry name" value="REVERSE TRANSCRIPTASE DOMAIN-CONTAINING PROTEIN"/>
    <property type="match status" value="1"/>
</dbReference>
<evidence type="ECO:0000259" key="1">
    <source>
        <dbReference type="PROSITE" id="PS50878"/>
    </source>
</evidence>
<feature type="non-terminal residue" evidence="2">
    <location>
        <position position="1"/>
    </location>
</feature>
<feature type="domain" description="Reverse transcriptase" evidence="1">
    <location>
        <begin position="1"/>
        <end position="125"/>
    </location>
</feature>
<organism evidence="2 3">
    <name type="scientific">Porites lobata</name>
    <dbReference type="NCBI Taxonomy" id="104759"/>
    <lineage>
        <taxon>Eukaryota</taxon>
        <taxon>Metazoa</taxon>
        <taxon>Cnidaria</taxon>
        <taxon>Anthozoa</taxon>
        <taxon>Hexacorallia</taxon>
        <taxon>Scleractinia</taxon>
        <taxon>Fungiina</taxon>
        <taxon>Poritidae</taxon>
        <taxon>Porites</taxon>
    </lineage>
</organism>
<sequence length="159" mass="17507">LGVVPKKTPGEFRIINHLSYPDGSSVNDFIPDQFSSVQYASIGDAITLIKSLAFSTALEWLAKHYLCVSGVLHILDDFLFIATSQGKCASDLNNFLSLCDSLGVPIAHEKTEGPSTTLQFAGITLDTINLEARLPDDKLQKCNAQLLDMHRRRKTTLKE</sequence>
<dbReference type="InterPro" id="IPR052055">
    <property type="entry name" value="Hepadnavirus_pol/RT"/>
</dbReference>
<proteinExistence type="predicted"/>
<evidence type="ECO:0000313" key="2">
    <source>
        <dbReference type="EMBL" id="CAH3135128.1"/>
    </source>
</evidence>
<evidence type="ECO:0000313" key="3">
    <source>
        <dbReference type="Proteomes" id="UP001159405"/>
    </source>
</evidence>
<protein>
    <recommendedName>
        <fullName evidence="1">Reverse transcriptase domain-containing protein</fullName>
    </recommendedName>
</protein>
<feature type="non-terminal residue" evidence="2">
    <location>
        <position position="159"/>
    </location>
</feature>
<comment type="caution">
    <text evidence="2">The sequence shown here is derived from an EMBL/GenBank/DDBJ whole genome shotgun (WGS) entry which is preliminary data.</text>
</comment>
<dbReference type="InterPro" id="IPR000477">
    <property type="entry name" value="RT_dom"/>
</dbReference>
<name>A0ABN8P670_9CNID</name>
<dbReference type="PROSITE" id="PS50878">
    <property type="entry name" value="RT_POL"/>
    <property type="match status" value="1"/>
</dbReference>
<dbReference type="Proteomes" id="UP001159405">
    <property type="component" value="Unassembled WGS sequence"/>
</dbReference>
<accession>A0ABN8P670</accession>
<gene>
    <name evidence="2" type="ORF">PLOB_00037769</name>
</gene>
<keyword evidence="3" id="KW-1185">Reference proteome</keyword>
<dbReference type="PANTHER" id="PTHR33050">
    <property type="entry name" value="REVERSE TRANSCRIPTASE DOMAIN-CONTAINING PROTEIN"/>
    <property type="match status" value="1"/>
</dbReference>
<reference evidence="2 3" key="1">
    <citation type="submission" date="2022-05" db="EMBL/GenBank/DDBJ databases">
        <authorList>
            <consortium name="Genoscope - CEA"/>
            <person name="William W."/>
        </authorList>
    </citation>
    <scope>NUCLEOTIDE SEQUENCE [LARGE SCALE GENOMIC DNA]</scope>
</reference>
<dbReference type="EMBL" id="CALNXK010000055">
    <property type="protein sequence ID" value="CAH3135128.1"/>
    <property type="molecule type" value="Genomic_DNA"/>
</dbReference>